<comment type="caution">
    <text evidence="2">The sequence shown here is derived from an EMBL/GenBank/DDBJ whole genome shotgun (WGS) entry which is preliminary data.</text>
</comment>
<dbReference type="Proteomes" id="UP000033483">
    <property type="component" value="Unassembled WGS sequence"/>
</dbReference>
<feature type="region of interest" description="Disordered" evidence="1">
    <location>
        <begin position="235"/>
        <end position="280"/>
    </location>
</feature>
<name>A0A0F4ZBL6_9PEZI</name>
<feature type="compositionally biased region" description="Pro residues" evidence="1">
    <location>
        <begin position="134"/>
        <end position="143"/>
    </location>
</feature>
<feature type="compositionally biased region" description="Polar residues" evidence="1">
    <location>
        <begin position="262"/>
        <end position="273"/>
    </location>
</feature>
<dbReference type="InterPro" id="IPR036915">
    <property type="entry name" value="Cyclin-like_sf"/>
</dbReference>
<evidence type="ECO:0000313" key="3">
    <source>
        <dbReference type="Proteomes" id="UP000033483"/>
    </source>
</evidence>
<gene>
    <name evidence="2" type="ORF">TD95_001256</name>
</gene>
<proteinExistence type="predicted"/>
<dbReference type="SUPFAM" id="SSF47954">
    <property type="entry name" value="Cyclin-like"/>
    <property type="match status" value="1"/>
</dbReference>
<reference evidence="2 3" key="1">
    <citation type="submission" date="2015-03" db="EMBL/GenBank/DDBJ databases">
        <authorList>
            <person name="Radwan O."/>
            <person name="Al-Naeli F.A."/>
            <person name="Rendon G.A."/>
            <person name="Fields C."/>
        </authorList>
    </citation>
    <scope>NUCLEOTIDE SEQUENCE [LARGE SCALE GENOMIC DNA]</scope>
    <source>
        <strain evidence="2">CR-DP1</strain>
    </source>
</reference>
<organism evidence="2 3">
    <name type="scientific">Thielaviopsis punctulata</name>
    <dbReference type="NCBI Taxonomy" id="72032"/>
    <lineage>
        <taxon>Eukaryota</taxon>
        <taxon>Fungi</taxon>
        <taxon>Dikarya</taxon>
        <taxon>Ascomycota</taxon>
        <taxon>Pezizomycotina</taxon>
        <taxon>Sordariomycetes</taxon>
        <taxon>Hypocreomycetidae</taxon>
        <taxon>Microascales</taxon>
        <taxon>Ceratocystidaceae</taxon>
        <taxon>Thielaviopsis</taxon>
    </lineage>
</organism>
<dbReference type="EMBL" id="LAEV01001610">
    <property type="protein sequence ID" value="KKA27655.1"/>
    <property type="molecule type" value="Genomic_DNA"/>
</dbReference>
<keyword evidence="3" id="KW-1185">Reference proteome</keyword>
<feature type="region of interest" description="Disordered" evidence="1">
    <location>
        <begin position="121"/>
        <end position="147"/>
    </location>
</feature>
<dbReference type="OrthoDB" id="3877279at2759"/>
<evidence type="ECO:0000313" key="2">
    <source>
        <dbReference type="EMBL" id="KKA27655.1"/>
    </source>
</evidence>
<evidence type="ECO:0008006" key="4">
    <source>
        <dbReference type="Google" id="ProtNLM"/>
    </source>
</evidence>
<protein>
    <recommendedName>
        <fullName evidence="4">Cyclin N-terminal domain-containing protein</fullName>
    </recommendedName>
</protein>
<evidence type="ECO:0000256" key="1">
    <source>
        <dbReference type="SAM" id="MobiDB-lite"/>
    </source>
</evidence>
<dbReference type="AlphaFoldDB" id="A0A0F4ZBL6"/>
<accession>A0A0F4ZBL6</accession>
<sequence>MMRRSKSRFEEDDSDYDVDSYIIYRPLSRLPTPPPSWKDSSADPCPVVEGQQLKPALLGPATHLVNMIPVGASLTTPSVPLVQAMLTRAALPLETIALAVCILDSLDSKFALSWRLSCPLQPPTSASSKRHTLPPMPSTPTTPPADCSSTASLHIDAVNPALIVLAALAIAVKFVDDPALTSAYFVSNYGHALWTSDQLNVTERCIMENLNYRIMPLYTEELLEEAMVDMQLAARPPPPPRRPMASQKENAGKWSRGHGASASLSVSTVGQRPSNMSSGMGGLGLQMLALE</sequence>